<comment type="caution">
    <text evidence="3">The sequence shown here is derived from an EMBL/GenBank/DDBJ whole genome shotgun (WGS) entry which is preliminary data.</text>
</comment>
<organism evidence="3 4">
    <name type="scientific">Elysia marginata</name>
    <dbReference type="NCBI Taxonomy" id="1093978"/>
    <lineage>
        <taxon>Eukaryota</taxon>
        <taxon>Metazoa</taxon>
        <taxon>Spiralia</taxon>
        <taxon>Lophotrochozoa</taxon>
        <taxon>Mollusca</taxon>
        <taxon>Gastropoda</taxon>
        <taxon>Heterobranchia</taxon>
        <taxon>Euthyneura</taxon>
        <taxon>Panpulmonata</taxon>
        <taxon>Sacoglossa</taxon>
        <taxon>Placobranchoidea</taxon>
        <taxon>Plakobranchidae</taxon>
        <taxon>Elysia</taxon>
    </lineage>
</organism>
<proteinExistence type="predicted"/>
<keyword evidence="4" id="KW-1185">Reference proteome</keyword>
<keyword evidence="2" id="KW-0732">Signal</keyword>
<evidence type="ECO:0000256" key="1">
    <source>
        <dbReference type="SAM" id="MobiDB-lite"/>
    </source>
</evidence>
<dbReference type="Proteomes" id="UP000762676">
    <property type="component" value="Unassembled WGS sequence"/>
</dbReference>
<dbReference type="AlphaFoldDB" id="A0AAV4I4R5"/>
<reference evidence="3 4" key="1">
    <citation type="journal article" date="2021" name="Elife">
        <title>Chloroplast acquisition without the gene transfer in kleptoplastic sea slugs, Plakobranchus ocellatus.</title>
        <authorList>
            <person name="Maeda T."/>
            <person name="Takahashi S."/>
            <person name="Yoshida T."/>
            <person name="Shimamura S."/>
            <person name="Takaki Y."/>
            <person name="Nagai Y."/>
            <person name="Toyoda A."/>
            <person name="Suzuki Y."/>
            <person name="Arimoto A."/>
            <person name="Ishii H."/>
            <person name="Satoh N."/>
            <person name="Nishiyama T."/>
            <person name="Hasebe M."/>
            <person name="Maruyama T."/>
            <person name="Minagawa J."/>
            <person name="Obokata J."/>
            <person name="Shigenobu S."/>
        </authorList>
    </citation>
    <scope>NUCLEOTIDE SEQUENCE [LARGE SCALE GENOMIC DNA]</scope>
</reference>
<feature type="compositionally biased region" description="Basic and acidic residues" evidence="1">
    <location>
        <begin position="60"/>
        <end position="73"/>
    </location>
</feature>
<accession>A0AAV4I4R5</accession>
<feature type="compositionally biased region" description="Acidic residues" evidence="1">
    <location>
        <begin position="113"/>
        <end position="122"/>
    </location>
</feature>
<evidence type="ECO:0000256" key="2">
    <source>
        <dbReference type="SAM" id="SignalP"/>
    </source>
</evidence>
<feature type="region of interest" description="Disordered" evidence="1">
    <location>
        <begin position="60"/>
        <end position="122"/>
    </location>
</feature>
<sequence>MQKGHSCRNRALCFSLSFSISVCLPISSPSLYLSENRIDPDWVRVCECVCVEDLHFLDKEDDSIRGGGKKEKKEEEDEEEEEEEQEQEQEQEDQPEEEVEEEEEQQQQQPEEEKGEQEQEQE</sequence>
<name>A0AAV4I4R5_9GAST</name>
<dbReference type="EMBL" id="BMAT01002310">
    <property type="protein sequence ID" value="GFS04553.1"/>
    <property type="molecule type" value="Genomic_DNA"/>
</dbReference>
<evidence type="ECO:0000313" key="3">
    <source>
        <dbReference type="EMBL" id="GFS04553.1"/>
    </source>
</evidence>
<feature type="signal peptide" evidence="2">
    <location>
        <begin position="1"/>
        <end position="23"/>
    </location>
</feature>
<feature type="chain" id="PRO_5043853661" evidence="2">
    <location>
        <begin position="24"/>
        <end position="122"/>
    </location>
</feature>
<evidence type="ECO:0000313" key="4">
    <source>
        <dbReference type="Proteomes" id="UP000762676"/>
    </source>
</evidence>
<feature type="compositionally biased region" description="Acidic residues" evidence="1">
    <location>
        <begin position="74"/>
        <end position="105"/>
    </location>
</feature>
<protein>
    <submittedName>
        <fullName evidence="3">Uncharacterized protein</fullName>
    </submittedName>
</protein>
<gene>
    <name evidence="3" type="ORF">ElyMa_001179200</name>
</gene>